<evidence type="ECO:0000256" key="6">
    <source>
        <dbReference type="ARBA" id="ARBA00023180"/>
    </source>
</evidence>
<evidence type="ECO:0000256" key="4">
    <source>
        <dbReference type="ARBA" id="ARBA00022963"/>
    </source>
</evidence>
<feature type="active site" description="Nucleophile" evidence="8">
    <location>
        <position position="160"/>
    </location>
</feature>
<dbReference type="InterPro" id="IPR006693">
    <property type="entry name" value="AB_hydrolase_lipase"/>
</dbReference>
<dbReference type="GO" id="GO:0016788">
    <property type="term" value="F:hydrolase activity, acting on ester bonds"/>
    <property type="evidence" value="ECO:0007669"/>
    <property type="project" value="InterPro"/>
</dbReference>
<feature type="active site" description="Charge relay system" evidence="8">
    <location>
        <position position="363"/>
    </location>
</feature>
<dbReference type="AlphaFoldDB" id="A0AAV8ZDS1"/>
<protein>
    <recommendedName>
        <fullName evidence="7">Lipase</fullName>
    </recommendedName>
</protein>
<evidence type="ECO:0000259" key="10">
    <source>
        <dbReference type="Pfam" id="PF00561"/>
    </source>
</evidence>
<organism evidence="12 13">
    <name type="scientific">Aromia moschata</name>
    <dbReference type="NCBI Taxonomy" id="1265417"/>
    <lineage>
        <taxon>Eukaryota</taxon>
        <taxon>Metazoa</taxon>
        <taxon>Ecdysozoa</taxon>
        <taxon>Arthropoda</taxon>
        <taxon>Hexapoda</taxon>
        <taxon>Insecta</taxon>
        <taxon>Pterygota</taxon>
        <taxon>Neoptera</taxon>
        <taxon>Endopterygota</taxon>
        <taxon>Coleoptera</taxon>
        <taxon>Polyphaga</taxon>
        <taxon>Cucujiformia</taxon>
        <taxon>Chrysomeloidea</taxon>
        <taxon>Cerambycidae</taxon>
        <taxon>Cerambycinae</taxon>
        <taxon>Callichromatini</taxon>
        <taxon>Aromia</taxon>
    </lineage>
</organism>
<dbReference type="Pfam" id="PF04083">
    <property type="entry name" value="Abhydro_lipase"/>
    <property type="match status" value="1"/>
</dbReference>
<dbReference type="InterPro" id="IPR029058">
    <property type="entry name" value="AB_hydrolase_fold"/>
</dbReference>
<evidence type="ECO:0000256" key="3">
    <source>
        <dbReference type="ARBA" id="ARBA00022801"/>
    </source>
</evidence>
<dbReference type="GO" id="GO:0016042">
    <property type="term" value="P:lipid catabolic process"/>
    <property type="evidence" value="ECO:0007669"/>
    <property type="project" value="UniProtKB-KW"/>
</dbReference>
<dbReference type="InterPro" id="IPR000073">
    <property type="entry name" value="AB_hydrolase_1"/>
</dbReference>
<feature type="active site" description="Charge relay system" evidence="8">
    <location>
        <position position="332"/>
    </location>
</feature>
<name>A0AAV8ZDS1_9CUCU</name>
<keyword evidence="4 7" id="KW-0442">Lipid degradation</keyword>
<reference evidence="12" key="1">
    <citation type="journal article" date="2023" name="Insect Mol. Biol.">
        <title>Genome sequencing provides insights into the evolution of gene families encoding plant cell wall-degrading enzymes in longhorned beetles.</title>
        <authorList>
            <person name="Shin N.R."/>
            <person name="Okamura Y."/>
            <person name="Kirsch R."/>
            <person name="Pauchet Y."/>
        </authorList>
    </citation>
    <scope>NUCLEOTIDE SEQUENCE</scope>
    <source>
        <strain evidence="12">AMC_N1</strain>
    </source>
</reference>
<comment type="similarity">
    <text evidence="1 7">Belongs to the AB hydrolase superfamily. Lipase family.</text>
</comment>
<keyword evidence="3 7" id="KW-0378">Hydrolase</keyword>
<evidence type="ECO:0000256" key="1">
    <source>
        <dbReference type="ARBA" id="ARBA00010701"/>
    </source>
</evidence>
<feature type="signal peptide" evidence="9">
    <location>
        <begin position="1"/>
        <end position="18"/>
    </location>
</feature>
<evidence type="ECO:0000256" key="2">
    <source>
        <dbReference type="ARBA" id="ARBA00022729"/>
    </source>
</evidence>
<dbReference type="Proteomes" id="UP001162162">
    <property type="component" value="Unassembled WGS sequence"/>
</dbReference>
<feature type="chain" id="PRO_5043451597" description="Lipase" evidence="9">
    <location>
        <begin position="19"/>
        <end position="391"/>
    </location>
</feature>
<evidence type="ECO:0000256" key="5">
    <source>
        <dbReference type="ARBA" id="ARBA00023098"/>
    </source>
</evidence>
<dbReference type="EMBL" id="JAPWTK010000002">
    <property type="protein sequence ID" value="KAJ8962629.1"/>
    <property type="molecule type" value="Genomic_DNA"/>
</dbReference>
<evidence type="ECO:0000259" key="11">
    <source>
        <dbReference type="Pfam" id="PF04083"/>
    </source>
</evidence>
<dbReference type="Pfam" id="PF00561">
    <property type="entry name" value="Abhydrolase_1"/>
    <property type="match status" value="1"/>
</dbReference>
<dbReference type="FunFam" id="3.40.50.1820:FF:000057">
    <property type="entry name" value="Lipase"/>
    <property type="match status" value="1"/>
</dbReference>
<gene>
    <name evidence="12" type="ORF">NQ318_001022</name>
</gene>
<feature type="domain" description="Partial AB-hydrolase lipase" evidence="11">
    <location>
        <begin position="48"/>
        <end position="87"/>
    </location>
</feature>
<dbReference type="InterPro" id="IPR025483">
    <property type="entry name" value="Lipase_euk"/>
</dbReference>
<evidence type="ECO:0000313" key="12">
    <source>
        <dbReference type="EMBL" id="KAJ8962629.1"/>
    </source>
</evidence>
<evidence type="ECO:0000256" key="7">
    <source>
        <dbReference type="PIRNR" id="PIRNR000862"/>
    </source>
</evidence>
<keyword evidence="2 9" id="KW-0732">Signal</keyword>
<dbReference type="PANTHER" id="PTHR11005">
    <property type="entry name" value="LYSOSOMAL ACID LIPASE-RELATED"/>
    <property type="match status" value="1"/>
</dbReference>
<dbReference type="PIRSF" id="PIRSF000862">
    <property type="entry name" value="Steryl_ester_lip"/>
    <property type="match status" value="1"/>
</dbReference>
<comment type="caution">
    <text evidence="12">The sequence shown here is derived from an EMBL/GenBank/DDBJ whole genome shotgun (WGS) entry which is preliminary data.</text>
</comment>
<accession>A0AAV8ZDS1</accession>
<proteinExistence type="inferred from homology"/>
<keyword evidence="6" id="KW-0325">Glycoprotein</keyword>
<dbReference type="SUPFAM" id="SSF53474">
    <property type="entry name" value="alpha/beta-Hydrolases"/>
    <property type="match status" value="1"/>
</dbReference>
<sequence>MFTFFVIQLIAIFACARTFEINTLQRCEGLEEFLEIDCKFNPDDELDVPQIISRHGYPSESHTVATEDGYLLTLHRIPGTKNGKRGRSSGFFLADQGYDVWLGNARGSTYSKGHVSLPMWSSQYWNFSWHEMGTFDLPAALYYVSNITEKAGDIIYIGHSMGTTQFFVLSSVLPQVAKNVKLMIALAPVAYMTHVTSPIRYLAPFINDLDWVAKHLGIKELLPNDKLFKFLAFECQMKNTKKICQKLIFVLFGFDKAEFNVDILPTILRHDPAGESTKTVVHYIQEIRNSGDFQQYDYGPAGNMIKYGTLTPPQYKLENIKRPIYMMYAKNDILANSTDVVRLEQKLSNVVGMYEVPLDVFGHMDFIFGKDAYSLVYKPILKVMRNFTENE</sequence>
<evidence type="ECO:0000256" key="9">
    <source>
        <dbReference type="SAM" id="SignalP"/>
    </source>
</evidence>
<feature type="domain" description="AB hydrolase-1" evidence="10">
    <location>
        <begin position="92"/>
        <end position="185"/>
    </location>
</feature>
<dbReference type="Gene3D" id="3.40.50.1820">
    <property type="entry name" value="alpha/beta hydrolase"/>
    <property type="match status" value="1"/>
</dbReference>
<evidence type="ECO:0000313" key="13">
    <source>
        <dbReference type="Proteomes" id="UP001162162"/>
    </source>
</evidence>
<evidence type="ECO:0000256" key="8">
    <source>
        <dbReference type="PIRSR" id="PIRSR000862-1"/>
    </source>
</evidence>
<keyword evidence="5" id="KW-0443">Lipid metabolism</keyword>
<keyword evidence="13" id="KW-1185">Reference proteome</keyword>